<sequence length="786" mass="89364">MMFSSTDSEEIVPIGGHSSEPEQPDSGADSNTQQDHVSSATTQKLEYPNIPLKFVTQLPAWQERVQSVLLEREGLSSKEILVAKHWLSQQLPFHLRHYVGKKEVSANIQQMLELIHRSSLECPVCHEPRAHYRSSPLPCALSAAEYGCARCYLLMAVLRVLKSEFLRSQNSEALKDSHCKLPTFNRTSNYHTIEVHAKARWGLARETYCIRFTSSCKPLAISRHFSPINLWLLDTCSKWLQTCVSGHSLCTTPNTGFLPRRLICVGDLGCTPYLTESPRGDCTYAALSYCWGMVKNTLVTTRSNVHKHYEAIRLAAMPKTIQDAVITCQYLKIPYLWVDALCIVQGDLHEKGWYEQSLQMGSVYYDAHLVIAASAAAACNEGFFREETRWKSISESVEGSTAPRVHVAKLGRCEGSIQLSKLDQRGWTMQECILPRRVFHIGKYEAIWECTSDCQCQCDRVIAHDLWKHTNVNVRKHFDPAARRNMTVAEYDEEGDLETTHIGDFLSEPTPETTYWTWERLVERYSRRSLTVSDDKLPAISGLARFFHMTLNIPACDYLAGLWRPYLVEGLLWHVTGSKSLPRPTKWQAPSWSWASMDEDIGYFQESYQFMFEPDIQINACQCTPSSIDEFGRVRGGFIRLRGALTQVSLSVKLLDETTPYKGSYTGRNGNPGRAHANLLAEVQLPSLSVLDPDQSLEVLLDEQLAPGHYKESYYCLYIGCTYHRAHPGVRFSWLLLRKCAVPAWEHTGLDTFTRFGIGMHNAWRPEHYLRSPDFANLKQAEIVLL</sequence>
<dbReference type="PANTHER" id="PTHR33112:SF15">
    <property type="entry name" value="HETEROKARYON INCOMPATIBILITY DOMAIN-CONTAINING PROTEIN"/>
    <property type="match status" value="1"/>
</dbReference>
<evidence type="ECO:0000256" key="1">
    <source>
        <dbReference type="SAM" id="MobiDB-lite"/>
    </source>
</evidence>
<accession>A0A8K0R334</accession>
<feature type="region of interest" description="Disordered" evidence="1">
    <location>
        <begin position="1"/>
        <end position="42"/>
    </location>
</feature>
<comment type="caution">
    <text evidence="3">The sequence shown here is derived from an EMBL/GenBank/DDBJ whole genome shotgun (WGS) entry which is preliminary data.</text>
</comment>
<proteinExistence type="predicted"/>
<protein>
    <submittedName>
        <fullName evidence="3">Heterokaryon incompatibility protein-domain-containing protein</fullName>
    </submittedName>
</protein>
<reference evidence="3" key="1">
    <citation type="journal article" date="2021" name="Nat. Commun.">
        <title>Genetic determinants of endophytism in the Arabidopsis root mycobiome.</title>
        <authorList>
            <person name="Mesny F."/>
            <person name="Miyauchi S."/>
            <person name="Thiergart T."/>
            <person name="Pickel B."/>
            <person name="Atanasova L."/>
            <person name="Karlsson M."/>
            <person name="Huettel B."/>
            <person name="Barry K.W."/>
            <person name="Haridas S."/>
            <person name="Chen C."/>
            <person name="Bauer D."/>
            <person name="Andreopoulos W."/>
            <person name="Pangilinan J."/>
            <person name="LaButti K."/>
            <person name="Riley R."/>
            <person name="Lipzen A."/>
            <person name="Clum A."/>
            <person name="Drula E."/>
            <person name="Henrissat B."/>
            <person name="Kohler A."/>
            <person name="Grigoriev I.V."/>
            <person name="Martin F.M."/>
            <person name="Hacquard S."/>
        </authorList>
    </citation>
    <scope>NUCLEOTIDE SEQUENCE</scope>
    <source>
        <strain evidence="3">MPI-SDFR-AT-0120</strain>
    </source>
</reference>
<gene>
    <name evidence="3" type="ORF">FB567DRAFT_550163</name>
</gene>
<dbReference type="InterPro" id="IPR010730">
    <property type="entry name" value="HET"/>
</dbReference>
<evidence type="ECO:0000313" key="3">
    <source>
        <dbReference type="EMBL" id="KAH7084132.1"/>
    </source>
</evidence>
<dbReference type="Pfam" id="PF06985">
    <property type="entry name" value="HET"/>
    <property type="match status" value="1"/>
</dbReference>
<name>A0A8K0R334_9PLEO</name>
<dbReference type="Proteomes" id="UP000813461">
    <property type="component" value="Unassembled WGS sequence"/>
</dbReference>
<organism evidence="3 4">
    <name type="scientific">Paraphoma chrysanthemicola</name>
    <dbReference type="NCBI Taxonomy" id="798071"/>
    <lineage>
        <taxon>Eukaryota</taxon>
        <taxon>Fungi</taxon>
        <taxon>Dikarya</taxon>
        <taxon>Ascomycota</taxon>
        <taxon>Pezizomycotina</taxon>
        <taxon>Dothideomycetes</taxon>
        <taxon>Pleosporomycetidae</taxon>
        <taxon>Pleosporales</taxon>
        <taxon>Pleosporineae</taxon>
        <taxon>Phaeosphaeriaceae</taxon>
        <taxon>Paraphoma</taxon>
    </lineage>
</organism>
<dbReference type="AlphaFoldDB" id="A0A8K0R334"/>
<feature type="domain" description="Heterokaryon incompatibility" evidence="2">
    <location>
        <begin position="284"/>
        <end position="431"/>
    </location>
</feature>
<evidence type="ECO:0000259" key="2">
    <source>
        <dbReference type="Pfam" id="PF06985"/>
    </source>
</evidence>
<keyword evidence="4" id="KW-1185">Reference proteome</keyword>
<feature type="compositionally biased region" description="Polar residues" evidence="1">
    <location>
        <begin position="28"/>
        <end position="42"/>
    </location>
</feature>
<dbReference type="PANTHER" id="PTHR33112">
    <property type="entry name" value="DOMAIN PROTEIN, PUTATIVE-RELATED"/>
    <property type="match status" value="1"/>
</dbReference>
<evidence type="ECO:0000313" key="4">
    <source>
        <dbReference type="Proteomes" id="UP000813461"/>
    </source>
</evidence>
<dbReference type="OrthoDB" id="2958217at2759"/>
<dbReference type="EMBL" id="JAGMVJ010000012">
    <property type="protein sequence ID" value="KAH7084132.1"/>
    <property type="molecule type" value="Genomic_DNA"/>
</dbReference>